<dbReference type="Proteomes" id="UP001211907">
    <property type="component" value="Unassembled WGS sequence"/>
</dbReference>
<dbReference type="EMBL" id="JADGJH010004375">
    <property type="protein sequence ID" value="KAJ3086055.1"/>
    <property type="molecule type" value="Genomic_DNA"/>
</dbReference>
<evidence type="ECO:0000313" key="1">
    <source>
        <dbReference type="EMBL" id="KAJ3086055.1"/>
    </source>
</evidence>
<comment type="caution">
    <text evidence="1">The sequence shown here is derived from an EMBL/GenBank/DDBJ whole genome shotgun (WGS) entry which is preliminary data.</text>
</comment>
<organism evidence="1 2">
    <name type="scientific">Physocladia obscura</name>
    <dbReference type="NCBI Taxonomy" id="109957"/>
    <lineage>
        <taxon>Eukaryota</taxon>
        <taxon>Fungi</taxon>
        <taxon>Fungi incertae sedis</taxon>
        <taxon>Chytridiomycota</taxon>
        <taxon>Chytridiomycota incertae sedis</taxon>
        <taxon>Chytridiomycetes</taxon>
        <taxon>Chytridiales</taxon>
        <taxon>Chytriomycetaceae</taxon>
        <taxon>Physocladia</taxon>
    </lineage>
</organism>
<protein>
    <recommendedName>
        <fullName evidence="3">ATPase AAA-type core domain-containing protein</fullName>
    </recommendedName>
</protein>
<gene>
    <name evidence="1" type="ORF">HK100_008827</name>
</gene>
<dbReference type="AlphaFoldDB" id="A0AAD5SMX2"/>
<evidence type="ECO:0008006" key="3">
    <source>
        <dbReference type="Google" id="ProtNLM"/>
    </source>
</evidence>
<keyword evidence="2" id="KW-1185">Reference proteome</keyword>
<name>A0AAD5SMX2_9FUNG</name>
<reference evidence="1" key="1">
    <citation type="submission" date="2020-05" db="EMBL/GenBank/DDBJ databases">
        <title>Phylogenomic resolution of chytrid fungi.</title>
        <authorList>
            <person name="Stajich J.E."/>
            <person name="Amses K."/>
            <person name="Simmons R."/>
            <person name="Seto K."/>
            <person name="Myers J."/>
            <person name="Bonds A."/>
            <person name="Quandt C.A."/>
            <person name="Barry K."/>
            <person name="Liu P."/>
            <person name="Grigoriev I."/>
            <person name="Longcore J.E."/>
            <person name="James T.Y."/>
        </authorList>
    </citation>
    <scope>NUCLEOTIDE SEQUENCE</scope>
    <source>
        <strain evidence="1">JEL0513</strain>
    </source>
</reference>
<evidence type="ECO:0000313" key="2">
    <source>
        <dbReference type="Proteomes" id="UP001211907"/>
    </source>
</evidence>
<proteinExistence type="predicted"/>
<sequence>MCARRIREKTQQLTFQIVILDQVDDDPIDDLDLKAYLTVSYAEYLQGKPSTLKSININRLFLFYGPPGTGKLKKCKLMA</sequence>
<accession>A0AAD5SMX2</accession>